<dbReference type="InParanoid" id="C1E4M0"/>
<evidence type="ECO:0000313" key="4">
    <source>
        <dbReference type="Proteomes" id="UP000002009"/>
    </source>
</evidence>
<feature type="compositionally biased region" description="Low complexity" evidence="2">
    <location>
        <begin position="265"/>
        <end position="293"/>
    </location>
</feature>
<dbReference type="EMBL" id="CP001325">
    <property type="protein sequence ID" value="ACO62743.1"/>
    <property type="molecule type" value="Genomic_DNA"/>
</dbReference>
<feature type="region of interest" description="Disordered" evidence="2">
    <location>
        <begin position="346"/>
        <end position="379"/>
    </location>
</feature>
<proteinExistence type="predicted"/>
<name>C1E4M0_MICCC</name>
<dbReference type="OMA" id="VAIMEGM"/>
<evidence type="ECO:0000256" key="1">
    <source>
        <dbReference type="SAM" id="Coils"/>
    </source>
</evidence>
<keyword evidence="1" id="KW-0175">Coiled coil</keyword>
<evidence type="ECO:0000256" key="2">
    <source>
        <dbReference type="SAM" id="MobiDB-lite"/>
    </source>
</evidence>
<feature type="region of interest" description="Disordered" evidence="2">
    <location>
        <begin position="164"/>
        <end position="194"/>
    </location>
</feature>
<keyword evidence="4" id="KW-1185">Reference proteome</keyword>
<gene>
    <name evidence="3" type="ORF">MICPUN_108144</name>
</gene>
<dbReference type="GeneID" id="8242771"/>
<accession>C1E4M0</accession>
<feature type="region of interest" description="Disordered" evidence="2">
    <location>
        <begin position="261"/>
        <end position="313"/>
    </location>
</feature>
<dbReference type="RefSeq" id="XP_002501485.1">
    <property type="nucleotide sequence ID" value="XM_002501439.1"/>
</dbReference>
<feature type="compositionally biased region" description="Acidic residues" evidence="2">
    <location>
        <begin position="294"/>
        <end position="307"/>
    </location>
</feature>
<dbReference type="Proteomes" id="UP000002009">
    <property type="component" value="Chromosome 4"/>
</dbReference>
<dbReference type="KEGG" id="mis:MICPUN_108144"/>
<organism evidence="3 4">
    <name type="scientific">Micromonas commoda (strain RCC299 / NOUM17 / CCMP2709)</name>
    <name type="common">Picoplanktonic green alga</name>
    <dbReference type="NCBI Taxonomy" id="296587"/>
    <lineage>
        <taxon>Eukaryota</taxon>
        <taxon>Viridiplantae</taxon>
        <taxon>Chlorophyta</taxon>
        <taxon>Mamiellophyceae</taxon>
        <taxon>Mamiellales</taxon>
        <taxon>Mamiellaceae</taxon>
        <taxon>Micromonas</taxon>
    </lineage>
</organism>
<dbReference type="AlphaFoldDB" id="C1E4M0"/>
<feature type="compositionally biased region" description="Low complexity" evidence="2">
    <location>
        <begin position="25"/>
        <end position="43"/>
    </location>
</feature>
<sequence length="379" mass="39992">MASMKVSGEIGANVGDRQESPDDPPAVAATAADDDAAAAAAAAQPGEPPGNDDPADGELSGFDVGRNGDLAAKVAAMHKHKDSLRKDYEDKLGELDKQMAEAAIAQHKREQLARKVAAEAVREARTSRVSQLANLIAASLEMVKKSGDALDSVVLKLVDHIEQDTQEQMMGRDGPKGDGNDDVNSKDGPSGMQDKLMKLMLSSPSDEQLEDAVAIMEGMKPKAEWDNMQSLTAQLGNLTNYMSRLEGKMTDEEEAQAIADRVLAEEAAANGEGGDPAAADQAGDGAPAAAAPEPEVEPATEADEVASDDLPVPKELMEQLNVLRGKKKYLEEIKQLELAVRALQEEQAAGFPPEVEPPTVMPGDEDDDDNAPAPEPAAE</sequence>
<evidence type="ECO:0000313" key="3">
    <source>
        <dbReference type="EMBL" id="ACO62743.1"/>
    </source>
</evidence>
<dbReference type="OrthoDB" id="10675819at2759"/>
<feature type="region of interest" description="Disordered" evidence="2">
    <location>
        <begin position="1"/>
        <end position="64"/>
    </location>
</feature>
<feature type="compositionally biased region" description="Basic and acidic residues" evidence="2">
    <location>
        <begin position="173"/>
        <end position="185"/>
    </location>
</feature>
<reference evidence="3 4" key="1">
    <citation type="journal article" date="2009" name="Science">
        <title>Green evolution and dynamic adaptations revealed by genomes of the marine picoeukaryotes Micromonas.</title>
        <authorList>
            <person name="Worden A.Z."/>
            <person name="Lee J.H."/>
            <person name="Mock T."/>
            <person name="Rouze P."/>
            <person name="Simmons M.P."/>
            <person name="Aerts A.L."/>
            <person name="Allen A.E."/>
            <person name="Cuvelier M.L."/>
            <person name="Derelle E."/>
            <person name="Everett M.V."/>
            <person name="Foulon E."/>
            <person name="Grimwood J."/>
            <person name="Gundlach H."/>
            <person name="Henrissat B."/>
            <person name="Napoli C."/>
            <person name="McDonald S.M."/>
            <person name="Parker M.S."/>
            <person name="Rombauts S."/>
            <person name="Salamov A."/>
            <person name="Von Dassow P."/>
            <person name="Badger J.H."/>
            <person name="Coutinho P.M."/>
            <person name="Demir E."/>
            <person name="Dubchak I."/>
            <person name="Gentemann C."/>
            <person name="Eikrem W."/>
            <person name="Gready J.E."/>
            <person name="John U."/>
            <person name="Lanier W."/>
            <person name="Lindquist E.A."/>
            <person name="Lucas S."/>
            <person name="Mayer K.F."/>
            <person name="Moreau H."/>
            <person name="Not F."/>
            <person name="Otillar R."/>
            <person name="Panaud O."/>
            <person name="Pangilinan J."/>
            <person name="Paulsen I."/>
            <person name="Piegu B."/>
            <person name="Poliakov A."/>
            <person name="Robbens S."/>
            <person name="Schmutz J."/>
            <person name="Toulza E."/>
            <person name="Wyss T."/>
            <person name="Zelensky A."/>
            <person name="Zhou K."/>
            <person name="Armbrust E.V."/>
            <person name="Bhattacharya D."/>
            <person name="Goodenough U.W."/>
            <person name="Van de Peer Y."/>
            <person name="Grigoriev I.V."/>
        </authorList>
    </citation>
    <scope>NUCLEOTIDE SEQUENCE [LARGE SCALE GENOMIC DNA]</scope>
    <source>
        <strain evidence="4">RCC299 / NOUM17</strain>
    </source>
</reference>
<feature type="coiled-coil region" evidence="1">
    <location>
        <begin position="81"/>
        <end position="115"/>
    </location>
</feature>
<protein>
    <submittedName>
        <fullName evidence="3">Uncharacterized protein</fullName>
    </submittedName>
</protein>